<evidence type="ECO:0000256" key="1">
    <source>
        <dbReference type="ARBA" id="ARBA00022801"/>
    </source>
</evidence>
<dbReference type="GO" id="GO:0004252">
    <property type="term" value="F:serine-type endopeptidase activity"/>
    <property type="evidence" value="ECO:0007669"/>
    <property type="project" value="TreeGrafter"/>
</dbReference>
<comment type="caution">
    <text evidence="4">The sequence shown here is derived from an EMBL/GenBank/DDBJ whole genome shotgun (WGS) entry which is preliminary data.</text>
</comment>
<name>A0A6L8MPI8_9BURK</name>
<evidence type="ECO:0000256" key="2">
    <source>
        <dbReference type="SAM" id="SignalP"/>
    </source>
</evidence>
<dbReference type="InterPro" id="IPR001375">
    <property type="entry name" value="Peptidase_S9_cat"/>
</dbReference>
<evidence type="ECO:0000313" key="5">
    <source>
        <dbReference type="Proteomes" id="UP000474565"/>
    </source>
</evidence>
<proteinExistence type="predicted"/>
<evidence type="ECO:0000313" key="4">
    <source>
        <dbReference type="EMBL" id="MYM84046.1"/>
    </source>
</evidence>
<protein>
    <submittedName>
        <fullName evidence="4">Prolyl oligopeptidase family serine peptidase</fullName>
    </submittedName>
</protein>
<keyword evidence="1" id="KW-0378">Hydrolase</keyword>
<dbReference type="SUPFAM" id="SSF82171">
    <property type="entry name" value="DPP6 N-terminal domain-like"/>
    <property type="match status" value="1"/>
</dbReference>
<sequence length="660" mass="73773">MTPFLLPWLFAALTCAAQATAAPAVKNFFETPQVSQVELSPKGGYVAAVLSLADGGSLLAVRSTEDNSKFEGIFKASADQMINDIHWINEKRLGITLKNLLIEFRGNLEEIAIDRDGSELTHLITGNWAHRQDSTGSNIRSQKLTADYVYSAATRDGSDDILVEHYSWNNLDRAPEQSRMYRLNTRSRQLRPAVEGAQPPAVKDWLVDAYGQARIVLSQQNGRCVYSYRRANDTTWQQLDSSDCYTDRRFAPQFFDGDDTLYVSAAYQGYGALYRYDLKTLKMDAEPVVSMPGFDYAGKPVIDYASHRLMGVHLYGDAGTTWWLNPQLKAEQARIDALLPGTTNTIRCADECLQGPVLLVAVDSDRQPTTYVLYQRASGKLLALGSTHPDIQPKEMGLRDFYRYTARDGRQIPAYVTLPPGAASGPRPAVVLVHGGPYVRGAFWNWNPQAQFLASRGYVVIQPEFRGSTGYGYAHFKAGLKQWGLSMQDDLADAALWAVKQGWADPKRIGIMGASYGGYATLMGLIKDPQIFRAGVEWAGVTDITLMFNTPYSDASQETLNYSLPALIGDPEQDADQFRQTSPLLRAAELKQPLLMAHGLEDIRVPLVHASRFRDAVRANNKNVEYLTYDEGHGWRHEQSRLDFWTRVETFLDLHLKQAR</sequence>
<feature type="domain" description="Peptidase S9 prolyl oligopeptidase catalytic" evidence="3">
    <location>
        <begin position="448"/>
        <end position="657"/>
    </location>
</feature>
<dbReference type="RefSeq" id="WP_161020662.1">
    <property type="nucleotide sequence ID" value="NZ_WWCP01000026.1"/>
</dbReference>
<dbReference type="AlphaFoldDB" id="A0A6L8MPI8"/>
<gene>
    <name evidence="4" type="ORF">GTP44_19075</name>
</gene>
<dbReference type="Proteomes" id="UP000474565">
    <property type="component" value="Unassembled WGS sequence"/>
</dbReference>
<dbReference type="InterPro" id="IPR029058">
    <property type="entry name" value="AB_hydrolase_fold"/>
</dbReference>
<dbReference type="Gene3D" id="3.40.50.1820">
    <property type="entry name" value="alpha/beta hydrolase"/>
    <property type="match status" value="1"/>
</dbReference>
<feature type="chain" id="PRO_5027040199" evidence="2">
    <location>
        <begin position="22"/>
        <end position="660"/>
    </location>
</feature>
<dbReference type="PANTHER" id="PTHR42776">
    <property type="entry name" value="SERINE PEPTIDASE S9 FAMILY MEMBER"/>
    <property type="match status" value="1"/>
</dbReference>
<dbReference type="EMBL" id="WWCP01000026">
    <property type="protein sequence ID" value="MYM84046.1"/>
    <property type="molecule type" value="Genomic_DNA"/>
</dbReference>
<dbReference type="PANTHER" id="PTHR42776:SF27">
    <property type="entry name" value="DIPEPTIDYL PEPTIDASE FAMILY MEMBER 6"/>
    <property type="match status" value="1"/>
</dbReference>
<keyword evidence="2" id="KW-0732">Signal</keyword>
<evidence type="ECO:0000259" key="3">
    <source>
        <dbReference type="Pfam" id="PF00326"/>
    </source>
</evidence>
<dbReference type="SUPFAM" id="SSF53474">
    <property type="entry name" value="alpha/beta-Hydrolases"/>
    <property type="match status" value="1"/>
</dbReference>
<reference evidence="4 5" key="1">
    <citation type="submission" date="2019-12" db="EMBL/GenBank/DDBJ databases">
        <title>Novel species isolated from a subtropical stream in China.</title>
        <authorList>
            <person name="Lu H."/>
        </authorList>
    </citation>
    <scope>NUCLEOTIDE SEQUENCE [LARGE SCALE GENOMIC DNA]</scope>
    <source>
        <strain evidence="4 5">FT50W</strain>
    </source>
</reference>
<dbReference type="GO" id="GO:0006508">
    <property type="term" value="P:proteolysis"/>
    <property type="evidence" value="ECO:0007669"/>
    <property type="project" value="InterPro"/>
</dbReference>
<dbReference type="Pfam" id="PF00326">
    <property type="entry name" value="Peptidase_S9"/>
    <property type="match status" value="1"/>
</dbReference>
<feature type="signal peptide" evidence="2">
    <location>
        <begin position="1"/>
        <end position="21"/>
    </location>
</feature>
<accession>A0A6L8MPI8</accession>
<organism evidence="4 5">
    <name type="scientific">Duganella lactea</name>
    <dbReference type="NCBI Taxonomy" id="2692173"/>
    <lineage>
        <taxon>Bacteria</taxon>
        <taxon>Pseudomonadati</taxon>
        <taxon>Pseudomonadota</taxon>
        <taxon>Betaproteobacteria</taxon>
        <taxon>Burkholderiales</taxon>
        <taxon>Oxalobacteraceae</taxon>
        <taxon>Telluria group</taxon>
        <taxon>Duganella</taxon>
    </lineage>
</organism>